<dbReference type="Pfam" id="PF12951">
    <property type="entry name" value="PATR"/>
    <property type="match status" value="2"/>
</dbReference>
<evidence type="ECO:0000313" key="3">
    <source>
        <dbReference type="EMBL" id="QOV90675.1"/>
    </source>
</evidence>
<protein>
    <submittedName>
        <fullName evidence="3">Autotransporter-associated beta strand repeat-containing protein</fullName>
    </submittedName>
</protein>
<keyword evidence="4" id="KW-1185">Reference proteome</keyword>
<dbReference type="NCBIfam" id="TIGR02601">
    <property type="entry name" value="autotrns_rpt"/>
    <property type="match status" value="2"/>
</dbReference>
<reference evidence="3 4" key="1">
    <citation type="submission" date="2020-10" db="EMBL/GenBank/DDBJ databases">
        <title>Wide distribution of Phycisphaera-like planctomycetes from WD2101 soil group in peatlands and genome analysis of the first cultivated representative.</title>
        <authorList>
            <person name="Dedysh S.N."/>
            <person name="Beletsky A.V."/>
            <person name="Ivanova A."/>
            <person name="Kulichevskaya I.S."/>
            <person name="Suzina N.E."/>
            <person name="Philippov D.A."/>
            <person name="Rakitin A.L."/>
            <person name="Mardanov A.V."/>
            <person name="Ravin N.V."/>
        </authorList>
    </citation>
    <scope>NUCLEOTIDE SEQUENCE [LARGE SCALE GENOMIC DNA]</scope>
    <source>
        <strain evidence="3 4">M1803</strain>
    </source>
</reference>
<feature type="domain" description="Ice-binding protein C-terminal" evidence="2">
    <location>
        <begin position="546"/>
        <end position="570"/>
    </location>
</feature>
<dbReference type="InterPro" id="IPR013425">
    <property type="entry name" value="Autotrns_rpt"/>
</dbReference>
<accession>A0A7M2WYX5</accession>
<dbReference type="EMBL" id="CP063458">
    <property type="protein sequence ID" value="QOV90675.1"/>
    <property type="molecule type" value="Genomic_DNA"/>
</dbReference>
<dbReference type="InterPro" id="IPR011050">
    <property type="entry name" value="Pectin_lyase_fold/virulence"/>
</dbReference>
<gene>
    <name evidence="3" type="ORF">IPV69_04770</name>
</gene>
<dbReference type="Proteomes" id="UP000593765">
    <property type="component" value="Chromosome"/>
</dbReference>
<dbReference type="AlphaFoldDB" id="A0A7M2WYX5"/>
<name>A0A7M2WYX5_9BACT</name>
<keyword evidence="1" id="KW-0732">Signal</keyword>
<organism evidence="3 4">
    <name type="scientific">Humisphaera borealis</name>
    <dbReference type="NCBI Taxonomy" id="2807512"/>
    <lineage>
        <taxon>Bacteria</taxon>
        <taxon>Pseudomonadati</taxon>
        <taxon>Planctomycetota</taxon>
        <taxon>Phycisphaerae</taxon>
        <taxon>Tepidisphaerales</taxon>
        <taxon>Tepidisphaeraceae</taxon>
        <taxon>Humisphaera</taxon>
    </lineage>
</organism>
<evidence type="ECO:0000259" key="2">
    <source>
        <dbReference type="Pfam" id="PF07589"/>
    </source>
</evidence>
<sequence length="596" mass="59213">MTFNPTSQLTWEGMGVVSLRGRVTLNLTSAYAADSGSFEFASGSFSSSFLITGGSGEPLSRAISFSAADISGGTQTIGVDHPGAGSTTFAGTIATDGSNNTVALFAAAEDTAAFTGVMSGARPMQKTGPGNVDLLPSSSTISGKWTILEGLISTTGESKFGANPASFTVDQITLNGGGIWANTSPIEFNSNRGLTLGANGGSFDTSGGTITLTNVVAGTAGGSLTKIGSGTLVLAGAHTYDGPTNVQRGTIQLAGDSNRLPAGTVVNLGTAAAVHLGTLDLNGLNQQIAGLNSVVGVNATASNNTVISAAAATLTIAGSGTYSFGAGTNANSGVITGAIALVKQGSGTQILGDANTYTGGTTITGGVLRADNGITGSATGSGAVAVNSGGTLSGTGRVVNTAGPVAINTGGKLAPGATVGNLTTNAQQWNAGGIYVWEIQDAAGDPINGAGINWDSTAVNGTLTVAPAGAKFTIKLTTLNAGVAGQAVNFNPSQGYVWTIARATTIAGGPVDASRFELDTSAFQNAFDGTFDINSSGGNVRLTYAPVPEPGALLSLAGFGAIGILGRRRRRDHANLEVRPIVINQRAQGTDSHRPT</sequence>
<evidence type="ECO:0000256" key="1">
    <source>
        <dbReference type="ARBA" id="ARBA00022729"/>
    </source>
</evidence>
<dbReference type="SUPFAM" id="SSF51126">
    <property type="entry name" value="Pectin lyase-like"/>
    <property type="match status" value="2"/>
</dbReference>
<dbReference type="Gene3D" id="2.160.20.20">
    <property type="match status" value="1"/>
</dbReference>
<proteinExistence type="predicted"/>
<dbReference type="RefSeq" id="WP_206293774.1">
    <property type="nucleotide sequence ID" value="NZ_CP063458.1"/>
</dbReference>
<dbReference type="Pfam" id="PF07589">
    <property type="entry name" value="PEP-CTERM"/>
    <property type="match status" value="1"/>
</dbReference>
<dbReference type="KEGG" id="hbs:IPV69_04770"/>
<evidence type="ECO:0000313" key="4">
    <source>
        <dbReference type="Proteomes" id="UP000593765"/>
    </source>
</evidence>
<dbReference type="InterPro" id="IPR012332">
    <property type="entry name" value="Autotransporter_pectin_lyase_C"/>
</dbReference>
<dbReference type="InterPro" id="IPR013424">
    <property type="entry name" value="Ice-binding_C"/>
</dbReference>